<keyword evidence="1" id="KW-0328">Glycosyltransferase</keyword>
<dbReference type="PANTHER" id="PTHR42679">
    <property type="entry name" value="S-METHYL-5'-THIOADENOSINE PHOSPHORYLASE"/>
    <property type="match status" value="1"/>
</dbReference>
<dbReference type="GO" id="GO:0009116">
    <property type="term" value="P:nucleoside metabolic process"/>
    <property type="evidence" value="ECO:0007669"/>
    <property type="project" value="InterPro"/>
</dbReference>
<proteinExistence type="predicted"/>
<dbReference type="Proteomes" id="UP000622317">
    <property type="component" value="Unassembled WGS sequence"/>
</dbReference>
<keyword evidence="5" id="KW-1185">Reference proteome</keyword>
<protein>
    <submittedName>
        <fullName evidence="4">MTAP family purine nucleoside phosphorylase</fullName>
    </submittedName>
</protein>
<organism evidence="4 5">
    <name type="scientific">Pelagicoccus enzymogenes</name>
    <dbReference type="NCBI Taxonomy" id="2773457"/>
    <lineage>
        <taxon>Bacteria</taxon>
        <taxon>Pseudomonadati</taxon>
        <taxon>Verrucomicrobiota</taxon>
        <taxon>Opitutia</taxon>
        <taxon>Puniceicoccales</taxon>
        <taxon>Pelagicoccaceae</taxon>
        <taxon>Pelagicoccus</taxon>
    </lineage>
</organism>
<dbReference type="EMBL" id="JACYFG010000057">
    <property type="protein sequence ID" value="MBD5782291.1"/>
    <property type="molecule type" value="Genomic_DNA"/>
</dbReference>
<keyword evidence="2" id="KW-0808">Transferase</keyword>
<dbReference type="CDD" id="cd09010">
    <property type="entry name" value="MTAP_SsMTAPII_like_MTIP"/>
    <property type="match status" value="1"/>
</dbReference>
<dbReference type="PANTHER" id="PTHR42679:SF2">
    <property type="entry name" value="S-METHYL-5'-THIOADENOSINE PHOSPHORYLASE"/>
    <property type="match status" value="1"/>
</dbReference>
<dbReference type="Pfam" id="PF01048">
    <property type="entry name" value="PNP_UDP_1"/>
    <property type="match status" value="1"/>
</dbReference>
<dbReference type="RefSeq" id="WP_191619370.1">
    <property type="nucleotide sequence ID" value="NZ_JACYFG010000057.1"/>
</dbReference>
<gene>
    <name evidence="4" type="ORF">IEN85_22520</name>
</gene>
<sequence length="232" mass="25397">MKIAIISGTSIERADTFAGWREHRLETLHGEILVKEQGNLVAMNRHGFEHALPPHAINYRANVEALCQLGVTSVVTLSSVGSVREEIPPGSLVSCEDYMSFAPKTFVDDRMSAFAPVIGNPHLDGIAACTELPIVRGKVYMQTRGPRFETRAEVRAIQVLGGDVVGMTFANEADLILERGLELTPFCMVDNFAHGVRSSELSMEAFQALVAKNQDTINQFLADVVDYLSDCS</sequence>
<dbReference type="SUPFAM" id="SSF53167">
    <property type="entry name" value="Purine and uridine phosphorylases"/>
    <property type="match status" value="1"/>
</dbReference>
<evidence type="ECO:0000313" key="5">
    <source>
        <dbReference type="Proteomes" id="UP000622317"/>
    </source>
</evidence>
<dbReference type="InterPro" id="IPR010044">
    <property type="entry name" value="MTAP"/>
</dbReference>
<evidence type="ECO:0000256" key="1">
    <source>
        <dbReference type="ARBA" id="ARBA00022676"/>
    </source>
</evidence>
<dbReference type="InterPro" id="IPR035994">
    <property type="entry name" value="Nucleoside_phosphorylase_sf"/>
</dbReference>
<evidence type="ECO:0000259" key="3">
    <source>
        <dbReference type="Pfam" id="PF01048"/>
    </source>
</evidence>
<dbReference type="GO" id="GO:0017061">
    <property type="term" value="F:S-methyl-5-thioadenosine phosphorylase activity"/>
    <property type="evidence" value="ECO:0007669"/>
    <property type="project" value="InterPro"/>
</dbReference>
<accession>A0A927FDB9</accession>
<evidence type="ECO:0000256" key="2">
    <source>
        <dbReference type="ARBA" id="ARBA00022679"/>
    </source>
</evidence>
<dbReference type="GO" id="GO:0005829">
    <property type="term" value="C:cytosol"/>
    <property type="evidence" value="ECO:0007669"/>
    <property type="project" value="TreeGrafter"/>
</dbReference>
<reference evidence="4" key="1">
    <citation type="submission" date="2020-09" db="EMBL/GenBank/DDBJ databases">
        <title>Pelagicoccus enzymogenes sp. nov. with an EPS production, isolated from marine sediment.</title>
        <authorList>
            <person name="Feng X."/>
        </authorList>
    </citation>
    <scope>NUCLEOTIDE SEQUENCE</scope>
    <source>
        <strain evidence="4">NFK12</strain>
    </source>
</reference>
<feature type="domain" description="Nucleoside phosphorylase" evidence="3">
    <location>
        <begin position="2"/>
        <end position="225"/>
    </location>
</feature>
<evidence type="ECO:0000313" key="4">
    <source>
        <dbReference type="EMBL" id="MBD5782291.1"/>
    </source>
</evidence>
<comment type="caution">
    <text evidence="4">The sequence shown here is derived from an EMBL/GenBank/DDBJ whole genome shotgun (WGS) entry which is preliminary data.</text>
</comment>
<dbReference type="GO" id="GO:0019509">
    <property type="term" value="P:L-methionine salvage from methylthioadenosine"/>
    <property type="evidence" value="ECO:0007669"/>
    <property type="project" value="TreeGrafter"/>
</dbReference>
<dbReference type="InterPro" id="IPR000845">
    <property type="entry name" value="Nucleoside_phosphorylase_d"/>
</dbReference>
<dbReference type="Gene3D" id="3.40.50.1580">
    <property type="entry name" value="Nucleoside phosphorylase domain"/>
    <property type="match status" value="1"/>
</dbReference>
<dbReference type="AlphaFoldDB" id="A0A927FDB9"/>
<name>A0A927FDB9_9BACT</name>